<feature type="region of interest" description="Disordered" evidence="1">
    <location>
        <begin position="48"/>
        <end position="104"/>
    </location>
</feature>
<dbReference type="InParanoid" id="A0A0H2RFD6"/>
<dbReference type="AlphaFoldDB" id="A0A0H2RFD6"/>
<organism evidence="2 3">
    <name type="scientific">Schizopora paradoxa</name>
    <dbReference type="NCBI Taxonomy" id="27342"/>
    <lineage>
        <taxon>Eukaryota</taxon>
        <taxon>Fungi</taxon>
        <taxon>Dikarya</taxon>
        <taxon>Basidiomycota</taxon>
        <taxon>Agaricomycotina</taxon>
        <taxon>Agaricomycetes</taxon>
        <taxon>Hymenochaetales</taxon>
        <taxon>Schizoporaceae</taxon>
        <taxon>Schizopora</taxon>
    </lineage>
</organism>
<evidence type="ECO:0000256" key="1">
    <source>
        <dbReference type="SAM" id="MobiDB-lite"/>
    </source>
</evidence>
<dbReference type="OrthoDB" id="3262664at2759"/>
<sequence>MSISVDDLVNSFAANHIGQEAIDLANLQTQLAQALYYQQQQQQWGTTSAAAPCNTPTARTPSSSLSWALHESQNRRRSSSTASSSSMQHVSRESSMNGGIAEEDDTMEADDEYAVEQMVQTMHYASGTSSPVRYRHDSLQGSSSPIAFTPHSRAAHGRHNSFAEPTSSPMSSSNDYNHTDPFYAAALAEAAARTAFQPQQGFFAQLARPSQHSPFYTAQAQQSNGHPFSHPIGIDTRSRLTTAGGLNA</sequence>
<dbReference type="Proteomes" id="UP000053477">
    <property type="component" value="Unassembled WGS sequence"/>
</dbReference>
<evidence type="ECO:0000313" key="3">
    <source>
        <dbReference type="Proteomes" id="UP000053477"/>
    </source>
</evidence>
<reference evidence="2 3" key="1">
    <citation type="submission" date="2015-04" db="EMBL/GenBank/DDBJ databases">
        <title>Complete genome sequence of Schizopora paradoxa KUC8140, a cosmopolitan wood degrader in East Asia.</title>
        <authorList>
            <consortium name="DOE Joint Genome Institute"/>
            <person name="Min B."/>
            <person name="Park H."/>
            <person name="Jang Y."/>
            <person name="Kim J.-J."/>
            <person name="Kim K.H."/>
            <person name="Pangilinan J."/>
            <person name="Lipzen A."/>
            <person name="Riley R."/>
            <person name="Grigoriev I.V."/>
            <person name="Spatafora J.W."/>
            <person name="Choi I.-G."/>
        </authorList>
    </citation>
    <scope>NUCLEOTIDE SEQUENCE [LARGE SCALE GENOMIC DNA]</scope>
    <source>
        <strain evidence="2 3">KUC8140</strain>
    </source>
</reference>
<evidence type="ECO:0000313" key="2">
    <source>
        <dbReference type="EMBL" id="KLO08263.1"/>
    </source>
</evidence>
<protein>
    <submittedName>
        <fullName evidence="2">Uncharacterized protein</fullName>
    </submittedName>
</protein>
<proteinExistence type="predicted"/>
<feature type="compositionally biased region" description="Polar residues" evidence="1">
    <location>
        <begin position="48"/>
        <end position="66"/>
    </location>
</feature>
<feature type="compositionally biased region" description="Polar residues" evidence="1">
    <location>
        <begin position="87"/>
        <end position="97"/>
    </location>
</feature>
<keyword evidence="3" id="KW-1185">Reference proteome</keyword>
<feature type="region of interest" description="Disordered" evidence="1">
    <location>
        <begin position="220"/>
        <end position="248"/>
    </location>
</feature>
<name>A0A0H2RFD6_9AGAM</name>
<gene>
    <name evidence="2" type="ORF">SCHPADRAFT_931891</name>
</gene>
<accession>A0A0H2RFD6</accession>
<dbReference type="EMBL" id="KQ086098">
    <property type="protein sequence ID" value="KLO08263.1"/>
    <property type="molecule type" value="Genomic_DNA"/>
</dbReference>